<evidence type="ECO:0000256" key="1">
    <source>
        <dbReference type="ARBA" id="ARBA00004141"/>
    </source>
</evidence>
<evidence type="ECO:0000313" key="16">
    <source>
        <dbReference type="RefSeq" id="XP_065643458.1"/>
    </source>
</evidence>
<feature type="transmembrane region" description="Helical" evidence="11">
    <location>
        <begin position="200"/>
        <end position="223"/>
    </location>
</feature>
<dbReference type="InterPro" id="IPR006202">
    <property type="entry name" value="Neur_chan_lig-bd"/>
</dbReference>
<dbReference type="CDD" id="cd19049">
    <property type="entry name" value="LGIC_TM_anion"/>
    <property type="match status" value="1"/>
</dbReference>
<comment type="subcellular location">
    <subcellularLocation>
        <location evidence="2">Cell membrane</location>
    </subcellularLocation>
    <subcellularLocation>
        <location evidence="1">Membrane</location>
        <topology evidence="1">Multi-pass membrane protein</topology>
    </subcellularLocation>
</comment>
<evidence type="ECO:0000313" key="14">
    <source>
        <dbReference type="Proteomes" id="UP001652625"/>
    </source>
</evidence>
<dbReference type="PANTHER" id="PTHR18945">
    <property type="entry name" value="NEUROTRANSMITTER GATED ION CHANNEL"/>
    <property type="match status" value="1"/>
</dbReference>
<dbReference type="InterPro" id="IPR038050">
    <property type="entry name" value="Neuro_actylchol_rec"/>
</dbReference>
<evidence type="ECO:0000256" key="2">
    <source>
        <dbReference type="ARBA" id="ARBA00004236"/>
    </source>
</evidence>
<accession>A0ABM4B3Q8</accession>
<evidence type="ECO:0000256" key="3">
    <source>
        <dbReference type="ARBA" id="ARBA00022448"/>
    </source>
</evidence>
<evidence type="ECO:0000256" key="11">
    <source>
        <dbReference type="RuleBase" id="RU000687"/>
    </source>
</evidence>
<evidence type="ECO:0000256" key="5">
    <source>
        <dbReference type="ARBA" id="ARBA00022692"/>
    </source>
</evidence>
<keyword evidence="6" id="KW-0732">Signal</keyword>
<dbReference type="Gene3D" id="1.20.58.390">
    <property type="entry name" value="Neurotransmitter-gated ion-channel transmembrane domain"/>
    <property type="match status" value="1"/>
</dbReference>
<reference evidence="14 15" key="1">
    <citation type="submission" date="2025-05" db="UniProtKB">
        <authorList>
            <consortium name="RefSeq"/>
        </authorList>
    </citation>
    <scope>NUCLEOTIDE SEQUENCE [LARGE SCALE GENOMIC DNA]</scope>
</reference>
<feature type="domain" description="Neurotransmitter-gated ion-channel transmembrane" evidence="13">
    <location>
        <begin position="206"/>
        <end position="335"/>
    </location>
</feature>
<keyword evidence="10 11" id="KW-0407">Ion channel</keyword>
<dbReference type="RefSeq" id="XP_065643457.1">
    <property type="nucleotide sequence ID" value="XM_065787385.1"/>
</dbReference>
<dbReference type="InterPro" id="IPR006029">
    <property type="entry name" value="Neurotrans-gated_channel_TM"/>
</dbReference>
<dbReference type="Pfam" id="PF02932">
    <property type="entry name" value="Neur_chan_memb"/>
    <property type="match status" value="1"/>
</dbReference>
<dbReference type="PRINTS" id="PR00253">
    <property type="entry name" value="GABAARECEPTR"/>
</dbReference>
<dbReference type="GeneID" id="101237216"/>
<proteinExistence type="inferred from homology"/>
<keyword evidence="14" id="KW-1185">Reference proteome</keyword>
<keyword evidence="8 11" id="KW-0406">Ion transport</keyword>
<evidence type="ECO:0000256" key="8">
    <source>
        <dbReference type="ARBA" id="ARBA00023065"/>
    </source>
</evidence>
<evidence type="ECO:0000256" key="9">
    <source>
        <dbReference type="ARBA" id="ARBA00023136"/>
    </source>
</evidence>
<feature type="transmembrane region" description="Helical" evidence="11">
    <location>
        <begin position="400"/>
        <end position="419"/>
    </location>
</feature>
<feature type="transmembrane region" description="Helical" evidence="11">
    <location>
        <begin position="230"/>
        <end position="250"/>
    </location>
</feature>
<dbReference type="SUPFAM" id="SSF90112">
    <property type="entry name" value="Neurotransmitter-gated ion-channel transmembrane pore"/>
    <property type="match status" value="1"/>
</dbReference>
<evidence type="ECO:0000256" key="4">
    <source>
        <dbReference type="ARBA" id="ARBA00022475"/>
    </source>
</evidence>
<dbReference type="Gene3D" id="2.70.170.10">
    <property type="entry name" value="Neurotransmitter-gated ion-channel ligand-binding domain"/>
    <property type="match status" value="1"/>
</dbReference>
<dbReference type="PROSITE" id="PS00236">
    <property type="entry name" value="NEUROTR_ION_CHANNEL"/>
    <property type="match status" value="1"/>
</dbReference>
<dbReference type="SUPFAM" id="SSF63712">
    <property type="entry name" value="Nicotinic receptor ligand binding domain-like"/>
    <property type="match status" value="1"/>
</dbReference>
<gene>
    <name evidence="15 16" type="primary">LOC101237216</name>
</gene>
<evidence type="ECO:0000313" key="15">
    <source>
        <dbReference type="RefSeq" id="XP_065643457.1"/>
    </source>
</evidence>
<dbReference type="PRINTS" id="PR00252">
    <property type="entry name" value="NRIONCHANNEL"/>
</dbReference>
<dbReference type="Pfam" id="PF02931">
    <property type="entry name" value="Neur_chan_LBD"/>
    <property type="match status" value="1"/>
</dbReference>
<organism evidence="14 16">
    <name type="scientific">Hydra vulgaris</name>
    <name type="common">Hydra</name>
    <name type="synonym">Hydra attenuata</name>
    <dbReference type="NCBI Taxonomy" id="6087"/>
    <lineage>
        <taxon>Eukaryota</taxon>
        <taxon>Metazoa</taxon>
        <taxon>Cnidaria</taxon>
        <taxon>Hydrozoa</taxon>
        <taxon>Hydroidolina</taxon>
        <taxon>Anthoathecata</taxon>
        <taxon>Aplanulata</taxon>
        <taxon>Hydridae</taxon>
        <taxon>Hydra</taxon>
    </lineage>
</organism>
<evidence type="ECO:0000259" key="12">
    <source>
        <dbReference type="Pfam" id="PF02931"/>
    </source>
</evidence>
<dbReference type="InterPro" id="IPR006201">
    <property type="entry name" value="Neur_channel"/>
</dbReference>
<dbReference type="InterPro" id="IPR006028">
    <property type="entry name" value="GABAA/Glycine_rcpt"/>
</dbReference>
<evidence type="ECO:0000256" key="6">
    <source>
        <dbReference type="ARBA" id="ARBA00022729"/>
    </source>
</evidence>
<dbReference type="InterPro" id="IPR018000">
    <property type="entry name" value="Neurotransmitter_ion_chnl_CS"/>
</dbReference>
<dbReference type="Proteomes" id="UP001652625">
    <property type="component" value="Chromosome 01"/>
</dbReference>
<keyword evidence="4" id="KW-1003">Cell membrane</keyword>
<evidence type="ECO:0000259" key="13">
    <source>
        <dbReference type="Pfam" id="PF02932"/>
    </source>
</evidence>
<dbReference type="RefSeq" id="XP_065643458.1">
    <property type="nucleotide sequence ID" value="XM_065787386.1"/>
</dbReference>
<keyword evidence="3 11" id="KW-0813">Transport</keyword>
<evidence type="ECO:0000256" key="10">
    <source>
        <dbReference type="ARBA" id="ARBA00023303"/>
    </source>
</evidence>
<comment type="similarity">
    <text evidence="11">Belongs to the ligand-gated ion channel (TC 1.A.9) family.</text>
</comment>
<feature type="domain" description="Neurotransmitter-gated ion-channel ligand-binding" evidence="12">
    <location>
        <begin position="2"/>
        <end position="196"/>
    </location>
</feature>
<dbReference type="InterPro" id="IPR036734">
    <property type="entry name" value="Neur_chan_lig-bd_sf"/>
</dbReference>
<keyword evidence="5 11" id="KW-0812">Transmembrane</keyword>
<keyword evidence="7 11" id="KW-1133">Transmembrane helix</keyword>
<keyword evidence="15 16" id="KW-0675">Receptor</keyword>
<feature type="transmembrane region" description="Helical" evidence="11">
    <location>
        <begin position="262"/>
        <end position="280"/>
    </location>
</feature>
<protein>
    <submittedName>
        <fullName evidence="15 16">Gamma-aminobutyric acid receptor subunit beta-3 isoform X6</fullName>
    </submittedName>
</protein>
<sequence>MRPNFTGNVTDVIVSLTILQFDSVNDKDKSFKTDMYFRQRWVDYRAQHNLTTVLTPGFGKNHPSTYIWVPDTVFRVMTGGYIHSNSTASHKVDIYPNGTISWGCRVTLMSHCTFDLHNYPMDTQQCEIGVLSFAHDKTHINYVWGEDNPVSLILNHLPQHSVHIKNATNLSEYYSFSSNKEGEYSLLKFDVIFERRFQAYIFQAFFPSASLVMVSWVSFWLHINCVSARLGIGIVSLLTTYRLWEVVINAMPKINYTTALDIYMLGCTTFICLSLLEYGLATNIHFTLWKEQKANYTWQTMKKKQETRKSIDFTNVTNLRTKNASNQMKQIYDAKQINDTDLVLFDNLGRVQSIRKTSIREQKLKLKEEYLSMWKSDPLGNRPYYFEPMMVTGKPASLDIVSRFLFPFGFLCFNIIYWASFL</sequence>
<keyword evidence="9 11" id="KW-0472">Membrane</keyword>
<name>A0ABM4B3Q8_HYDVU</name>
<evidence type="ECO:0000256" key="7">
    <source>
        <dbReference type="ARBA" id="ARBA00022989"/>
    </source>
</evidence>
<dbReference type="InterPro" id="IPR036719">
    <property type="entry name" value="Neuro-gated_channel_TM_sf"/>
</dbReference>